<dbReference type="InterPro" id="IPR052162">
    <property type="entry name" value="Sensor_kinase/Photoreceptor"/>
</dbReference>
<keyword evidence="4" id="KW-0808">Transferase</keyword>
<evidence type="ECO:0000256" key="1">
    <source>
        <dbReference type="ARBA" id="ARBA00000085"/>
    </source>
</evidence>
<dbReference type="AlphaFoldDB" id="A1ZH58"/>
<dbReference type="Pfam" id="PF08447">
    <property type="entry name" value="PAS_3"/>
    <property type="match status" value="1"/>
</dbReference>
<sequence>MADQQPISPQQVQLLEEQVRKLEQRLNEAEKINQWILMDKRALEVRFDISEKLARIGYWETNLQNQELHWSDGFREILGADKQLKPDMKLYKQMMTDEDGDRLGAAIQKVFINRENYSFEHSLLLANQQLKIVELTLKLVFDEQTSQPAKLLGIVQDITVRKESQAKLERLSLVAAKTSNAVFILDKDLKLEWMNDGYTRMTGYTYDDLQGKRLPEVLALCEGDLKNYDEFGDSLSSSQSVSKELEIKNRQGEVLWVLMNLTPTYDYALNLTNYVAIIINITKRKEAEKMLLDANNELKDKNHHITESINYAQRIQAAMLPNLNTVKQELPNLFVLFKPRDIVSGDFYWFAAPHQYDESGNSIPKHKLMIAAVDCTGHGVPGAFMSMIGHSLLDEIVNVRGTTKPDHILRDLHDGVRYALRQQDSHNRDGMDMTLVVVCKKKHVIEFAGAKNPLLYIQDNQLYQLKGDKLAIGGEQLEVERKYARHVIDISKPTTFYLYSDGYQDQFGGPEGKKFMRRNLRELLLRIHQKPMPEQRQILDDTIEKWREQANEKQVDDIMVIGAHWPGKQ</sequence>
<dbReference type="InterPro" id="IPR000014">
    <property type="entry name" value="PAS"/>
</dbReference>
<keyword evidence="8" id="KW-0723">Serine/threonine-protein kinase</keyword>
<dbReference type="InterPro" id="IPR036457">
    <property type="entry name" value="PPM-type-like_dom_sf"/>
</dbReference>
<dbReference type="Gene3D" id="3.30.450.20">
    <property type="entry name" value="PAS domain"/>
    <property type="match status" value="2"/>
</dbReference>
<dbReference type="CDD" id="cd00130">
    <property type="entry name" value="PAS"/>
    <property type="match status" value="2"/>
</dbReference>
<evidence type="ECO:0000256" key="3">
    <source>
        <dbReference type="ARBA" id="ARBA00022553"/>
    </source>
</evidence>
<feature type="domain" description="PAC" evidence="7">
    <location>
        <begin position="117"/>
        <end position="170"/>
    </location>
</feature>
<protein>
    <recommendedName>
        <fullName evidence="2">histidine kinase</fullName>
        <ecNumber evidence="2">2.7.13.3</ecNumber>
    </recommendedName>
</protein>
<evidence type="ECO:0000313" key="8">
    <source>
        <dbReference type="EMBL" id="EAY30327.1"/>
    </source>
</evidence>
<dbReference type="InterPro" id="IPR001610">
    <property type="entry name" value="PAC"/>
</dbReference>
<dbReference type="PANTHER" id="PTHR43304:SF1">
    <property type="entry name" value="PAC DOMAIN-CONTAINING PROTEIN"/>
    <property type="match status" value="1"/>
</dbReference>
<keyword evidence="5 8" id="KW-0418">Kinase</keyword>
<dbReference type="RefSeq" id="WP_002695269.1">
    <property type="nucleotide sequence ID" value="NZ_AAWS01000007.1"/>
</dbReference>
<evidence type="ECO:0000259" key="7">
    <source>
        <dbReference type="PROSITE" id="PS50113"/>
    </source>
</evidence>
<evidence type="ECO:0000313" key="9">
    <source>
        <dbReference type="Proteomes" id="UP000004095"/>
    </source>
</evidence>
<dbReference type="Pfam" id="PF13426">
    <property type="entry name" value="PAS_9"/>
    <property type="match status" value="1"/>
</dbReference>
<dbReference type="NCBIfam" id="TIGR00229">
    <property type="entry name" value="sensory_box"/>
    <property type="match status" value="1"/>
</dbReference>
<keyword evidence="9" id="KW-1185">Reference proteome</keyword>
<reference evidence="8 9" key="1">
    <citation type="submission" date="2007-01" db="EMBL/GenBank/DDBJ databases">
        <authorList>
            <person name="Haygood M."/>
            <person name="Podell S."/>
            <person name="Anderson C."/>
            <person name="Hopkinson B."/>
            <person name="Roe K."/>
            <person name="Barbeau K."/>
            <person name="Gaasterland T."/>
            <person name="Ferriera S."/>
            <person name="Johnson J."/>
            <person name="Kravitz S."/>
            <person name="Beeson K."/>
            <person name="Sutton G."/>
            <person name="Rogers Y.-H."/>
            <person name="Friedman R."/>
            <person name="Frazier M."/>
            <person name="Venter J.C."/>
        </authorList>
    </citation>
    <scope>NUCLEOTIDE SEQUENCE [LARGE SCALE GENOMIC DNA]</scope>
    <source>
        <strain evidence="8 9">ATCC 23134</strain>
    </source>
</reference>
<feature type="domain" description="PAC" evidence="7">
    <location>
        <begin position="241"/>
        <end position="293"/>
    </location>
</feature>
<gene>
    <name evidence="8" type="ORF">M23134_08156</name>
</gene>
<dbReference type="InterPro" id="IPR000700">
    <property type="entry name" value="PAS-assoc_C"/>
</dbReference>
<organism evidence="8 9">
    <name type="scientific">Microscilla marina ATCC 23134</name>
    <dbReference type="NCBI Taxonomy" id="313606"/>
    <lineage>
        <taxon>Bacteria</taxon>
        <taxon>Pseudomonadati</taxon>
        <taxon>Bacteroidota</taxon>
        <taxon>Cytophagia</taxon>
        <taxon>Cytophagales</taxon>
        <taxon>Microscillaceae</taxon>
        <taxon>Microscilla</taxon>
    </lineage>
</organism>
<evidence type="ECO:0000259" key="6">
    <source>
        <dbReference type="PROSITE" id="PS50112"/>
    </source>
</evidence>
<dbReference type="GO" id="GO:0004674">
    <property type="term" value="F:protein serine/threonine kinase activity"/>
    <property type="evidence" value="ECO:0007669"/>
    <property type="project" value="UniProtKB-KW"/>
</dbReference>
<dbReference type="EC" id="2.7.13.3" evidence="2"/>
<dbReference type="SMART" id="SM00086">
    <property type="entry name" value="PAC"/>
    <property type="match status" value="2"/>
</dbReference>
<name>A1ZH58_MICM2</name>
<dbReference type="Pfam" id="PF07228">
    <property type="entry name" value="SpoIIE"/>
    <property type="match status" value="1"/>
</dbReference>
<evidence type="ECO:0000256" key="4">
    <source>
        <dbReference type="ARBA" id="ARBA00022679"/>
    </source>
</evidence>
<dbReference type="OrthoDB" id="9763484at2"/>
<dbReference type="SUPFAM" id="SSF55785">
    <property type="entry name" value="PYP-like sensor domain (PAS domain)"/>
    <property type="match status" value="2"/>
</dbReference>
<comment type="caution">
    <text evidence="8">The sequence shown here is derived from an EMBL/GenBank/DDBJ whole genome shotgun (WGS) entry which is preliminary data.</text>
</comment>
<dbReference type="PANTHER" id="PTHR43304">
    <property type="entry name" value="PHYTOCHROME-LIKE PROTEIN CPH1"/>
    <property type="match status" value="1"/>
</dbReference>
<dbReference type="EMBL" id="AAWS01000007">
    <property type="protein sequence ID" value="EAY30327.1"/>
    <property type="molecule type" value="Genomic_DNA"/>
</dbReference>
<dbReference type="InterPro" id="IPR035965">
    <property type="entry name" value="PAS-like_dom_sf"/>
</dbReference>
<dbReference type="eggNOG" id="COG2208">
    <property type="taxonomic scope" value="Bacteria"/>
</dbReference>
<dbReference type="InterPro" id="IPR001932">
    <property type="entry name" value="PPM-type_phosphatase-like_dom"/>
</dbReference>
<keyword evidence="3" id="KW-0597">Phosphoprotein</keyword>
<dbReference type="Gene3D" id="3.60.40.10">
    <property type="entry name" value="PPM-type phosphatase domain"/>
    <property type="match status" value="1"/>
</dbReference>
<dbReference type="eggNOG" id="COG2202">
    <property type="taxonomic scope" value="Bacteria"/>
</dbReference>
<dbReference type="PROSITE" id="PS50113">
    <property type="entry name" value="PAC"/>
    <property type="match status" value="2"/>
</dbReference>
<evidence type="ECO:0000256" key="2">
    <source>
        <dbReference type="ARBA" id="ARBA00012438"/>
    </source>
</evidence>
<dbReference type="GO" id="GO:0004673">
    <property type="term" value="F:protein histidine kinase activity"/>
    <property type="evidence" value="ECO:0007669"/>
    <property type="project" value="UniProtKB-EC"/>
</dbReference>
<dbReference type="SMART" id="SM00091">
    <property type="entry name" value="PAS"/>
    <property type="match status" value="2"/>
</dbReference>
<accession>A1ZH58</accession>
<comment type="catalytic activity">
    <reaction evidence="1">
        <text>ATP + protein L-histidine = ADP + protein N-phospho-L-histidine.</text>
        <dbReference type="EC" id="2.7.13.3"/>
    </reaction>
</comment>
<dbReference type="InterPro" id="IPR013655">
    <property type="entry name" value="PAS_fold_3"/>
</dbReference>
<dbReference type="PROSITE" id="PS50112">
    <property type="entry name" value="PAS"/>
    <property type="match status" value="1"/>
</dbReference>
<proteinExistence type="predicted"/>
<dbReference type="Proteomes" id="UP000004095">
    <property type="component" value="Unassembled WGS sequence"/>
</dbReference>
<feature type="domain" description="PAS" evidence="6">
    <location>
        <begin position="167"/>
        <end position="212"/>
    </location>
</feature>
<evidence type="ECO:0000256" key="5">
    <source>
        <dbReference type="ARBA" id="ARBA00022777"/>
    </source>
</evidence>